<dbReference type="OrthoDB" id="7870801at2"/>
<name>A0A2P7S896_9HYPH</name>
<protein>
    <recommendedName>
        <fullName evidence="4">KTSC domain-containing protein</fullName>
    </recommendedName>
</protein>
<evidence type="ECO:0000313" key="2">
    <source>
        <dbReference type="EMBL" id="PSJ58713.1"/>
    </source>
</evidence>
<gene>
    <name evidence="2" type="ORF">C7I84_14615</name>
</gene>
<dbReference type="AlphaFoldDB" id="A0A2P7S896"/>
<dbReference type="EMBL" id="PXYK01000013">
    <property type="protein sequence ID" value="PSJ58713.1"/>
    <property type="molecule type" value="Genomic_DNA"/>
</dbReference>
<reference evidence="2 3" key="1">
    <citation type="submission" date="2018-03" db="EMBL/GenBank/DDBJ databases">
        <title>The draft genome of Mesorhizobium sp. 6GN-30.</title>
        <authorList>
            <person name="Liu L."/>
            <person name="Li L."/>
            <person name="Wang T."/>
            <person name="Zhang X."/>
            <person name="Liang L."/>
        </authorList>
    </citation>
    <scope>NUCLEOTIDE SEQUENCE [LARGE SCALE GENOMIC DNA]</scope>
    <source>
        <strain evidence="2 3">6GN30</strain>
    </source>
</reference>
<dbReference type="RefSeq" id="WP_106772939.1">
    <property type="nucleotide sequence ID" value="NZ_PXYK01000013.1"/>
</dbReference>
<keyword evidence="3" id="KW-1185">Reference proteome</keyword>
<feature type="signal peptide" evidence="1">
    <location>
        <begin position="1"/>
        <end position="19"/>
    </location>
</feature>
<comment type="caution">
    <text evidence="2">The sequence shown here is derived from an EMBL/GenBank/DDBJ whole genome shotgun (WGS) entry which is preliminary data.</text>
</comment>
<evidence type="ECO:0000256" key="1">
    <source>
        <dbReference type="SAM" id="SignalP"/>
    </source>
</evidence>
<dbReference type="Proteomes" id="UP000241229">
    <property type="component" value="Unassembled WGS sequence"/>
</dbReference>
<evidence type="ECO:0000313" key="3">
    <source>
        <dbReference type="Proteomes" id="UP000241229"/>
    </source>
</evidence>
<evidence type="ECO:0008006" key="4">
    <source>
        <dbReference type="Google" id="ProtNLM"/>
    </source>
</evidence>
<accession>A0A2P7S896</accession>
<proteinExistence type="predicted"/>
<organism evidence="2 3">
    <name type="scientific">Kumtagia ephedrae</name>
    <dbReference type="NCBI Taxonomy" id="2116701"/>
    <lineage>
        <taxon>Bacteria</taxon>
        <taxon>Pseudomonadati</taxon>
        <taxon>Pseudomonadota</taxon>
        <taxon>Alphaproteobacteria</taxon>
        <taxon>Hyphomicrobiales</taxon>
        <taxon>Phyllobacteriaceae</taxon>
        <taxon>Kumtagia</taxon>
    </lineage>
</organism>
<keyword evidence="1" id="KW-0732">Signal</keyword>
<feature type="chain" id="PRO_5015115150" description="KTSC domain-containing protein" evidence="1">
    <location>
        <begin position="20"/>
        <end position="101"/>
    </location>
</feature>
<sequence>MRRILTAAAALLAATGAVAEPRYEITGWTCARIKQAVAQNGAVILRYRSSRIAGLPLYDRYVSDARFCDPGQIIAYASVPAADDRSCPVRKCREIERPDPR</sequence>